<dbReference type="GO" id="GO:0005576">
    <property type="term" value="C:extracellular region"/>
    <property type="evidence" value="ECO:0007669"/>
    <property type="project" value="UniProtKB-SubCell"/>
</dbReference>
<keyword evidence="3 6" id="KW-0964">Secreted</keyword>
<evidence type="ECO:0000256" key="5">
    <source>
        <dbReference type="ARBA" id="ARBA00023157"/>
    </source>
</evidence>
<feature type="non-terminal residue" evidence="8">
    <location>
        <position position="1"/>
    </location>
</feature>
<dbReference type="EMBL" id="KN122446">
    <property type="protein sequence ID" value="KFO30389.1"/>
    <property type="molecule type" value="Genomic_DNA"/>
</dbReference>
<accession>A0A091DE13</accession>
<evidence type="ECO:0000256" key="3">
    <source>
        <dbReference type="ARBA" id="ARBA00022525"/>
    </source>
</evidence>
<keyword evidence="6" id="KW-0044">Antibiotic</keyword>
<evidence type="ECO:0000259" key="7">
    <source>
        <dbReference type="Pfam" id="PF13841"/>
    </source>
</evidence>
<evidence type="ECO:0000256" key="6">
    <source>
        <dbReference type="RuleBase" id="RU231113"/>
    </source>
</evidence>
<evidence type="ECO:0000313" key="8">
    <source>
        <dbReference type="EMBL" id="KFO30389.1"/>
    </source>
</evidence>
<dbReference type="STRING" id="885580.ENSFDAP00000020868"/>
<evidence type="ECO:0000256" key="4">
    <source>
        <dbReference type="ARBA" id="ARBA00022729"/>
    </source>
</evidence>
<dbReference type="InterPro" id="IPR025933">
    <property type="entry name" value="Beta_defensin_dom"/>
</dbReference>
<keyword evidence="9" id="KW-1185">Reference proteome</keyword>
<organism evidence="8 9">
    <name type="scientific">Fukomys damarensis</name>
    <name type="common">Damaraland mole rat</name>
    <name type="synonym">Cryptomys damarensis</name>
    <dbReference type="NCBI Taxonomy" id="885580"/>
    <lineage>
        <taxon>Eukaryota</taxon>
        <taxon>Metazoa</taxon>
        <taxon>Chordata</taxon>
        <taxon>Craniata</taxon>
        <taxon>Vertebrata</taxon>
        <taxon>Euteleostomi</taxon>
        <taxon>Mammalia</taxon>
        <taxon>Eutheria</taxon>
        <taxon>Euarchontoglires</taxon>
        <taxon>Glires</taxon>
        <taxon>Rodentia</taxon>
        <taxon>Hystricomorpha</taxon>
        <taxon>Bathyergidae</taxon>
        <taxon>Fukomys</taxon>
    </lineage>
</organism>
<dbReference type="Pfam" id="PF13841">
    <property type="entry name" value="Defensin_beta_2"/>
    <property type="match status" value="1"/>
</dbReference>
<dbReference type="GO" id="GO:0045087">
    <property type="term" value="P:innate immune response"/>
    <property type="evidence" value="ECO:0007669"/>
    <property type="project" value="InterPro"/>
</dbReference>
<sequence length="97" mass="11105">AAMKIIHIISIFVFSVSCGPSVPQKKTREAAERKRECYLVRGACKSECNTWEYIFNYCDTEPCCVVREYQKPITRAMLSTTHTNVNYTADTLKNSML</sequence>
<evidence type="ECO:0000313" key="9">
    <source>
        <dbReference type="Proteomes" id="UP000028990"/>
    </source>
</evidence>
<gene>
    <name evidence="8" type="ORF">H920_08214</name>
</gene>
<proteinExistence type="inferred from homology"/>
<keyword evidence="6" id="KW-0929">Antimicrobial</keyword>
<reference evidence="8 9" key="1">
    <citation type="submission" date="2013-11" db="EMBL/GenBank/DDBJ databases">
        <title>The Damaraland mole rat (Fukomys damarensis) genome and evolution of African mole rats.</title>
        <authorList>
            <person name="Gladyshev V.N."/>
            <person name="Fang X."/>
        </authorList>
    </citation>
    <scope>NUCLEOTIDE SEQUENCE [LARGE SCALE GENOMIC DNA]</scope>
    <source>
        <tissue evidence="8">Liver</tissue>
    </source>
</reference>
<comment type="subcellular location">
    <subcellularLocation>
        <location evidence="1 6">Secreted</location>
    </subcellularLocation>
</comment>
<dbReference type="PANTHER" id="PTHR39411">
    <property type="entry name" value="BETA-DEFENSIN 113"/>
    <property type="match status" value="1"/>
</dbReference>
<keyword evidence="4 6" id="KW-0732">Signal</keyword>
<feature type="domain" description="Beta-defensin" evidence="7">
    <location>
        <begin position="36"/>
        <end position="64"/>
    </location>
</feature>
<dbReference type="PANTHER" id="PTHR39411:SF1">
    <property type="entry name" value="BETA-DEFENSIN 113"/>
    <property type="match status" value="1"/>
</dbReference>
<dbReference type="GO" id="GO:0042742">
    <property type="term" value="P:defense response to bacterium"/>
    <property type="evidence" value="ECO:0007669"/>
    <property type="project" value="UniProtKB-UniRule"/>
</dbReference>
<evidence type="ECO:0000256" key="1">
    <source>
        <dbReference type="ARBA" id="ARBA00004613"/>
    </source>
</evidence>
<comment type="function">
    <text evidence="6">Has antibacterial activity.</text>
</comment>
<dbReference type="AlphaFoldDB" id="A0A091DE13"/>
<evidence type="ECO:0000256" key="2">
    <source>
        <dbReference type="ARBA" id="ARBA00007371"/>
    </source>
</evidence>
<dbReference type="Proteomes" id="UP000028990">
    <property type="component" value="Unassembled WGS sequence"/>
</dbReference>
<feature type="signal peptide" evidence="6">
    <location>
        <begin position="1"/>
        <end position="18"/>
    </location>
</feature>
<keyword evidence="5" id="KW-1015">Disulfide bond</keyword>
<comment type="similarity">
    <text evidence="2 6">Belongs to the beta-defensin family.</text>
</comment>
<protein>
    <recommendedName>
        <fullName evidence="6">Beta-defensin</fullName>
    </recommendedName>
</protein>
<keyword evidence="6" id="KW-0211">Defensin</keyword>
<name>A0A091DE13_FUKDA</name>
<feature type="chain" id="PRO_5005106918" description="Beta-defensin" evidence="6">
    <location>
        <begin position="19"/>
        <end position="97"/>
    </location>
</feature>